<dbReference type="EMBL" id="DRDR01000037">
    <property type="protein sequence ID" value="HDL59974.1"/>
    <property type="molecule type" value="Genomic_DNA"/>
</dbReference>
<dbReference type="EC" id="1.4.4.2" evidence="2"/>
<dbReference type="GO" id="GO:0019464">
    <property type="term" value="P:glycine decarboxylation via glycine cleavage system"/>
    <property type="evidence" value="ECO:0007669"/>
    <property type="project" value="TreeGrafter"/>
</dbReference>
<reference evidence="7" key="1">
    <citation type="journal article" date="2020" name="mSystems">
        <title>Genome- and Community-Level Interaction Insights into Carbon Utilization and Element Cycling Functions of Hydrothermarchaeota in Hydrothermal Sediment.</title>
        <authorList>
            <person name="Zhou Z."/>
            <person name="Liu Y."/>
            <person name="Xu W."/>
            <person name="Pan J."/>
            <person name="Luo Z.H."/>
            <person name="Li M."/>
        </authorList>
    </citation>
    <scope>NUCLEOTIDE SEQUENCE [LARGE SCALE GENOMIC DNA]</scope>
    <source>
        <strain evidence="7">HyVt-28</strain>
    </source>
</reference>
<evidence type="ECO:0000259" key="6">
    <source>
        <dbReference type="Pfam" id="PF00266"/>
    </source>
</evidence>
<gene>
    <name evidence="7" type="ORF">ENH14_00800</name>
</gene>
<dbReference type="AlphaFoldDB" id="A0A7V0LU00"/>
<evidence type="ECO:0000256" key="3">
    <source>
        <dbReference type="ARBA" id="ARBA00022898"/>
    </source>
</evidence>
<dbReference type="Proteomes" id="UP000886381">
    <property type="component" value="Unassembled WGS sequence"/>
</dbReference>
<dbReference type="GO" id="GO:0016594">
    <property type="term" value="F:glycine binding"/>
    <property type="evidence" value="ECO:0007669"/>
    <property type="project" value="TreeGrafter"/>
</dbReference>
<evidence type="ECO:0000256" key="4">
    <source>
        <dbReference type="ARBA" id="ARBA00023002"/>
    </source>
</evidence>
<comment type="function">
    <text evidence="1">The glycine cleavage system catalyzes the degradation of glycine. The P protein binds the alpha-amino group of glycine through its pyridoxal phosphate cofactor; CO(2) is released and the remaining methylamine moiety is then transferred to the lipoamide cofactor of the H protein.</text>
</comment>
<dbReference type="Gene3D" id="6.20.440.10">
    <property type="match status" value="1"/>
</dbReference>
<accession>A0A7V0LU00</accession>
<evidence type="ECO:0000256" key="1">
    <source>
        <dbReference type="ARBA" id="ARBA00003788"/>
    </source>
</evidence>
<dbReference type="SUPFAM" id="SSF53383">
    <property type="entry name" value="PLP-dependent transferases"/>
    <property type="match status" value="1"/>
</dbReference>
<protein>
    <recommendedName>
        <fullName evidence="2">glycine dehydrogenase (aminomethyl-transferring)</fullName>
        <ecNumber evidence="2">1.4.4.2</ecNumber>
    </recommendedName>
</protein>
<dbReference type="GO" id="GO:0004375">
    <property type="term" value="F:glycine dehydrogenase (decarboxylating) activity"/>
    <property type="evidence" value="ECO:0007669"/>
    <property type="project" value="UniProtKB-EC"/>
</dbReference>
<dbReference type="InterPro" id="IPR015421">
    <property type="entry name" value="PyrdxlP-dep_Trfase_major"/>
</dbReference>
<dbReference type="Gene3D" id="3.40.640.10">
    <property type="entry name" value="Type I PLP-dependent aspartate aminotransferase-like (Major domain)"/>
    <property type="match status" value="1"/>
</dbReference>
<dbReference type="InterPro" id="IPR020581">
    <property type="entry name" value="GDC_P"/>
</dbReference>
<dbReference type="Pfam" id="PF00266">
    <property type="entry name" value="Aminotran_5"/>
    <property type="match status" value="1"/>
</dbReference>
<keyword evidence="4" id="KW-0560">Oxidoreductase</keyword>
<dbReference type="Gene3D" id="3.90.1150.10">
    <property type="entry name" value="Aspartate Aminotransferase, domain 1"/>
    <property type="match status" value="1"/>
</dbReference>
<dbReference type="GO" id="GO:0005829">
    <property type="term" value="C:cytosol"/>
    <property type="evidence" value="ECO:0007669"/>
    <property type="project" value="TreeGrafter"/>
</dbReference>
<feature type="domain" description="Aminotransferase class V" evidence="6">
    <location>
        <begin position="176"/>
        <end position="274"/>
    </location>
</feature>
<name>A0A7V0LU00_UNCW3</name>
<dbReference type="InterPro" id="IPR015424">
    <property type="entry name" value="PyrdxlP-dep_Trfase"/>
</dbReference>
<dbReference type="PANTHER" id="PTHR11773">
    <property type="entry name" value="GLYCINE DEHYDROGENASE, DECARBOXYLATING"/>
    <property type="match status" value="1"/>
</dbReference>
<dbReference type="InterPro" id="IPR000192">
    <property type="entry name" value="Aminotrans_V_dom"/>
</dbReference>
<comment type="caution">
    <text evidence="7">The sequence shown here is derived from an EMBL/GenBank/DDBJ whole genome shotgun (WGS) entry which is preliminary data.</text>
</comment>
<proteinExistence type="predicted"/>
<sequence>MGKLIFEKSKSGRIGYTLPALSQREKVTLNIPEKLLRSKEPELPEVSEVDVIRHFIHLSTLNYHIDKGFYPLGSCTMKYNPKVNDYAASLPGFTDIHPLQPEKTVQGALRLMKELEEYLAEISGMDAVSLQPAAGAHGEFTGIKIIRKYHETQGNPRKYVLIPDSAHGTNPASVTLSGYIAKTIKSNEKGLINLEELEANLNEEVAAFMITNPNTLGLFEVEIMKIADMVHSVGALMYLDGANMNAFIGQIRPGDTGFDVMHFNLHKTFSTPHGGGGPGSGPVGVKKFLEPYLPIPRIIEKNGKLALSYDFPHSIGKIHSFYGNFLVMIKAYTYIRMLGKEHIRRVSEDAVINANYLRVKLQEHYDLPYKSICMHEFVLSGKFLKKYGVRT</sequence>
<feature type="non-terminal residue" evidence="7">
    <location>
        <position position="391"/>
    </location>
</feature>
<dbReference type="GO" id="GO:0030170">
    <property type="term" value="F:pyridoxal phosphate binding"/>
    <property type="evidence" value="ECO:0007669"/>
    <property type="project" value="TreeGrafter"/>
</dbReference>
<evidence type="ECO:0000313" key="7">
    <source>
        <dbReference type="EMBL" id="HDL59974.1"/>
    </source>
</evidence>
<dbReference type="GO" id="GO:0005960">
    <property type="term" value="C:glycine cleavage complex"/>
    <property type="evidence" value="ECO:0007669"/>
    <property type="project" value="TreeGrafter"/>
</dbReference>
<comment type="catalytic activity">
    <reaction evidence="5">
        <text>N(6)-[(R)-lipoyl]-L-lysyl-[glycine-cleavage complex H protein] + glycine + H(+) = N(6)-[(R)-S(8)-aminomethyldihydrolipoyl]-L-lysyl-[glycine-cleavage complex H protein] + CO2</text>
        <dbReference type="Rhea" id="RHEA:24304"/>
        <dbReference type="Rhea" id="RHEA-COMP:10494"/>
        <dbReference type="Rhea" id="RHEA-COMP:10495"/>
        <dbReference type="ChEBI" id="CHEBI:15378"/>
        <dbReference type="ChEBI" id="CHEBI:16526"/>
        <dbReference type="ChEBI" id="CHEBI:57305"/>
        <dbReference type="ChEBI" id="CHEBI:83099"/>
        <dbReference type="ChEBI" id="CHEBI:83143"/>
        <dbReference type="EC" id="1.4.4.2"/>
    </reaction>
</comment>
<dbReference type="PANTHER" id="PTHR11773:SF1">
    <property type="entry name" value="GLYCINE DEHYDROGENASE (DECARBOXYLATING), MITOCHONDRIAL"/>
    <property type="match status" value="1"/>
</dbReference>
<dbReference type="NCBIfam" id="NF003346">
    <property type="entry name" value="PRK04366.1"/>
    <property type="match status" value="1"/>
</dbReference>
<keyword evidence="3" id="KW-0663">Pyridoxal phosphate</keyword>
<organism evidence="7">
    <name type="scientific">candidate division WOR-3 bacterium</name>
    <dbReference type="NCBI Taxonomy" id="2052148"/>
    <lineage>
        <taxon>Bacteria</taxon>
        <taxon>Bacteria division WOR-3</taxon>
    </lineage>
</organism>
<evidence type="ECO:0000256" key="5">
    <source>
        <dbReference type="ARBA" id="ARBA00049026"/>
    </source>
</evidence>
<evidence type="ECO:0000256" key="2">
    <source>
        <dbReference type="ARBA" id="ARBA00012134"/>
    </source>
</evidence>
<dbReference type="FunFam" id="3.40.640.10:FF:000224">
    <property type="entry name" value="Probable glycine dehydrogenase (decarboxylating) subunit 2"/>
    <property type="match status" value="1"/>
</dbReference>
<dbReference type="InterPro" id="IPR015422">
    <property type="entry name" value="PyrdxlP-dep_Trfase_small"/>
</dbReference>